<feature type="transmembrane region" description="Helical" evidence="1">
    <location>
        <begin position="42"/>
        <end position="61"/>
    </location>
</feature>
<accession>A0A517WV14</accession>
<organism evidence="2 3">
    <name type="scientific">Gimesia aquarii</name>
    <dbReference type="NCBI Taxonomy" id="2527964"/>
    <lineage>
        <taxon>Bacteria</taxon>
        <taxon>Pseudomonadati</taxon>
        <taxon>Planctomycetota</taxon>
        <taxon>Planctomycetia</taxon>
        <taxon>Planctomycetales</taxon>
        <taxon>Planctomycetaceae</taxon>
        <taxon>Gimesia</taxon>
    </lineage>
</organism>
<gene>
    <name evidence="2" type="ORF">V202x_24390</name>
</gene>
<dbReference type="AlphaFoldDB" id="A0A517WV14"/>
<name>A0A517WV14_9PLAN</name>
<evidence type="ECO:0000313" key="2">
    <source>
        <dbReference type="EMBL" id="QDU09068.1"/>
    </source>
</evidence>
<keyword evidence="1" id="KW-0472">Membrane</keyword>
<dbReference type="Proteomes" id="UP000318384">
    <property type="component" value="Chromosome"/>
</dbReference>
<proteinExistence type="predicted"/>
<sequence>MDNSGLVESFIGGIAVLRSLNDGNAPQEIKRSWRVLDKTENYFLISTLLTFICFSTLCYIAK</sequence>
<keyword evidence="3" id="KW-1185">Reference proteome</keyword>
<keyword evidence="1" id="KW-0812">Transmembrane</keyword>
<dbReference type="EMBL" id="CP037422">
    <property type="protein sequence ID" value="QDU09068.1"/>
    <property type="molecule type" value="Genomic_DNA"/>
</dbReference>
<keyword evidence="1" id="KW-1133">Transmembrane helix</keyword>
<evidence type="ECO:0000313" key="3">
    <source>
        <dbReference type="Proteomes" id="UP000318384"/>
    </source>
</evidence>
<protein>
    <submittedName>
        <fullName evidence="2">Uncharacterized protein</fullName>
    </submittedName>
</protein>
<evidence type="ECO:0000256" key="1">
    <source>
        <dbReference type="SAM" id="Phobius"/>
    </source>
</evidence>
<reference evidence="2 3" key="1">
    <citation type="submission" date="2019-03" db="EMBL/GenBank/DDBJ databases">
        <title>Deep-cultivation of Planctomycetes and their phenomic and genomic characterization uncovers novel biology.</title>
        <authorList>
            <person name="Wiegand S."/>
            <person name="Jogler M."/>
            <person name="Boedeker C."/>
            <person name="Pinto D."/>
            <person name="Vollmers J."/>
            <person name="Rivas-Marin E."/>
            <person name="Kohn T."/>
            <person name="Peeters S.H."/>
            <person name="Heuer A."/>
            <person name="Rast P."/>
            <person name="Oberbeckmann S."/>
            <person name="Bunk B."/>
            <person name="Jeske O."/>
            <person name="Meyerdierks A."/>
            <person name="Storesund J.E."/>
            <person name="Kallscheuer N."/>
            <person name="Luecker S."/>
            <person name="Lage O.M."/>
            <person name="Pohl T."/>
            <person name="Merkel B.J."/>
            <person name="Hornburger P."/>
            <person name="Mueller R.-W."/>
            <person name="Bruemmer F."/>
            <person name="Labrenz M."/>
            <person name="Spormann A.M."/>
            <person name="Op den Camp H."/>
            <person name="Overmann J."/>
            <person name="Amann R."/>
            <person name="Jetten M.S.M."/>
            <person name="Mascher T."/>
            <person name="Medema M.H."/>
            <person name="Devos D.P."/>
            <person name="Kaster A.-K."/>
            <person name="Ovreas L."/>
            <person name="Rohde M."/>
            <person name="Galperin M.Y."/>
            <person name="Jogler C."/>
        </authorList>
    </citation>
    <scope>NUCLEOTIDE SEQUENCE [LARGE SCALE GENOMIC DNA]</scope>
    <source>
        <strain evidence="2 3">V202</strain>
    </source>
</reference>